<feature type="domain" description="NIDO" evidence="12">
    <location>
        <begin position="69"/>
        <end position="233"/>
    </location>
</feature>
<dbReference type="Pfam" id="PF00094">
    <property type="entry name" value="VWD"/>
    <property type="match status" value="1"/>
</dbReference>
<evidence type="ECO:0000256" key="3">
    <source>
        <dbReference type="ARBA" id="ARBA00022692"/>
    </source>
</evidence>
<evidence type="ECO:0000313" key="14">
    <source>
        <dbReference type="EMBL" id="KAG9344479.1"/>
    </source>
</evidence>
<dbReference type="EMBL" id="JAFBMS010000020">
    <property type="protein sequence ID" value="KAG9344479.1"/>
    <property type="molecule type" value="Genomic_DNA"/>
</dbReference>
<dbReference type="CDD" id="cd00053">
    <property type="entry name" value="EGF"/>
    <property type="match status" value="1"/>
</dbReference>
<keyword evidence="15" id="KW-1185">Reference proteome</keyword>
<keyword evidence="7" id="KW-1015">Disulfide bond</keyword>
<dbReference type="GO" id="GO:0016020">
    <property type="term" value="C:membrane"/>
    <property type="evidence" value="ECO:0007669"/>
    <property type="project" value="UniProtKB-SubCell"/>
</dbReference>
<evidence type="ECO:0000259" key="12">
    <source>
        <dbReference type="PROSITE" id="PS51220"/>
    </source>
</evidence>
<feature type="domain" description="EGF-like" evidence="10">
    <location>
        <begin position="796"/>
        <end position="837"/>
    </location>
</feature>
<organism evidence="14 15">
    <name type="scientific">Albula glossodonta</name>
    <name type="common">roundjaw bonefish</name>
    <dbReference type="NCBI Taxonomy" id="121402"/>
    <lineage>
        <taxon>Eukaryota</taxon>
        <taxon>Metazoa</taxon>
        <taxon>Chordata</taxon>
        <taxon>Craniata</taxon>
        <taxon>Vertebrata</taxon>
        <taxon>Euteleostomi</taxon>
        <taxon>Actinopterygii</taxon>
        <taxon>Neopterygii</taxon>
        <taxon>Teleostei</taxon>
        <taxon>Albuliformes</taxon>
        <taxon>Albulidae</taxon>
        <taxon>Albula</taxon>
    </lineage>
</organism>
<evidence type="ECO:0008006" key="16">
    <source>
        <dbReference type="Google" id="ProtNLM"/>
    </source>
</evidence>
<gene>
    <name evidence="14" type="ORF">JZ751_011149</name>
</gene>
<dbReference type="InterPro" id="IPR001846">
    <property type="entry name" value="VWF_type-D"/>
</dbReference>
<evidence type="ECO:0000256" key="1">
    <source>
        <dbReference type="ARBA" id="ARBA00004370"/>
    </source>
</evidence>
<dbReference type="Pfam" id="PF23263">
    <property type="entry name" value="C8-3_MUC4"/>
    <property type="match status" value="1"/>
</dbReference>
<dbReference type="InterPro" id="IPR001881">
    <property type="entry name" value="EGF-like_Ca-bd_dom"/>
</dbReference>
<evidence type="ECO:0000259" key="10">
    <source>
        <dbReference type="PROSITE" id="PS50026"/>
    </source>
</evidence>
<dbReference type="PROSITE" id="PS01186">
    <property type="entry name" value="EGF_2"/>
    <property type="match status" value="1"/>
</dbReference>
<keyword evidence="5 9" id="KW-1133">Transmembrane helix</keyword>
<keyword evidence="3 9" id="KW-0812">Transmembrane</keyword>
<dbReference type="InterPro" id="IPR056619">
    <property type="entry name" value="C8-3_MUC4"/>
</dbReference>
<dbReference type="SMART" id="SM00723">
    <property type="entry name" value="AMOP"/>
    <property type="match status" value="1"/>
</dbReference>
<dbReference type="GO" id="GO:0007160">
    <property type="term" value="P:cell-matrix adhesion"/>
    <property type="evidence" value="ECO:0007669"/>
    <property type="project" value="InterPro"/>
</dbReference>
<evidence type="ECO:0000256" key="6">
    <source>
        <dbReference type="ARBA" id="ARBA00023136"/>
    </source>
</evidence>
<name>A0A8T2NWC7_9TELE</name>
<feature type="domain" description="VWFD" evidence="13">
    <location>
        <begin position="373"/>
        <end position="576"/>
    </location>
</feature>
<dbReference type="InterPro" id="IPR051495">
    <property type="entry name" value="Epithelial_Barrier/Signaling"/>
</dbReference>
<dbReference type="PANTHER" id="PTHR13802:SF52">
    <property type="entry name" value="MUCIN-4"/>
    <property type="match status" value="1"/>
</dbReference>
<dbReference type="InterPro" id="IPR026823">
    <property type="entry name" value="cEGF"/>
</dbReference>
<dbReference type="GO" id="GO:0005176">
    <property type="term" value="F:ErbB-2 class receptor binding"/>
    <property type="evidence" value="ECO:0007669"/>
    <property type="project" value="TreeGrafter"/>
</dbReference>
<evidence type="ECO:0000259" key="11">
    <source>
        <dbReference type="PROSITE" id="PS50856"/>
    </source>
</evidence>
<dbReference type="SMART" id="SM00179">
    <property type="entry name" value="EGF_CA"/>
    <property type="match status" value="3"/>
</dbReference>
<keyword evidence="2 8" id="KW-0245">EGF-like domain</keyword>
<dbReference type="PROSITE" id="PS01187">
    <property type="entry name" value="EGF_CA"/>
    <property type="match status" value="1"/>
</dbReference>
<feature type="domain" description="AMOP" evidence="11">
    <location>
        <begin position="236"/>
        <end position="370"/>
    </location>
</feature>
<evidence type="ECO:0000256" key="7">
    <source>
        <dbReference type="ARBA" id="ARBA00023157"/>
    </source>
</evidence>
<dbReference type="PROSITE" id="PS51233">
    <property type="entry name" value="VWFD"/>
    <property type="match status" value="1"/>
</dbReference>
<dbReference type="Pfam" id="PF07645">
    <property type="entry name" value="EGF_CA"/>
    <property type="match status" value="1"/>
</dbReference>
<comment type="subcellular location">
    <subcellularLocation>
        <location evidence="1">Membrane</location>
    </subcellularLocation>
</comment>
<keyword evidence="6 9" id="KW-0472">Membrane</keyword>
<dbReference type="Proteomes" id="UP000824540">
    <property type="component" value="Unassembled WGS sequence"/>
</dbReference>
<feature type="transmembrane region" description="Helical" evidence="9">
    <location>
        <begin position="1028"/>
        <end position="1049"/>
    </location>
</feature>
<comment type="caution">
    <text evidence="8">Lacks conserved residue(s) required for the propagation of feature annotation.</text>
</comment>
<evidence type="ECO:0000259" key="13">
    <source>
        <dbReference type="PROSITE" id="PS51233"/>
    </source>
</evidence>
<evidence type="ECO:0000256" key="8">
    <source>
        <dbReference type="PROSITE-ProRule" id="PRU00076"/>
    </source>
</evidence>
<dbReference type="PROSITE" id="PS51220">
    <property type="entry name" value="NIDO"/>
    <property type="match status" value="1"/>
</dbReference>
<dbReference type="AlphaFoldDB" id="A0A8T2NWC7"/>
<dbReference type="PANTHER" id="PTHR13802">
    <property type="entry name" value="MUCIN 4-RELATED"/>
    <property type="match status" value="1"/>
</dbReference>
<keyword evidence="4" id="KW-0677">Repeat</keyword>
<dbReference type="Gene3D" id="2.60.40.10">
    <property type="entry name" value="Immunoglobulins"/>
    <property type="match status" value="1"/>
</dbReference>
<evidence type="ECO:0000256" key="9">
    <source>
        <dbReference type="SAM" id="Phobius"/>
    </source>
</evidence>
<evidence type="ECO:0000313" key="15">
    <source>
        <dbReference type="Proteomes" id="UP000824540"/>
    </source>
</evidence>
<dbReference type="Pfam" id="PF12662">
    <property type="entry name" value="cEGF"/>
    <property type="match status" value="1"/>
</dbReference>
<dbReference type="InterPro" id="IPR000742">
    <property type="entry name" value="EGF"/>
</dbReference>
<protein>
    <recommendedName>
        <fullName evidence="16">Mucin-like protein</fullName>
    </recommendedName>
</protein>
<dbReference type="CDD" id="cd00054">
    <property type="entry name" value="EGF_CA"/>
    <property type="match status" value="1"/>
</dbReference>
<dbReference type="InterPro" id="IPR018097">
    <property type="entry name" value="EGF_Ca-bd_CS"/>
</dbReference>
<sequence>MKATGADGNSPYISPPMGFPFLGKTYDRLYFSDNGLVQFQSASENEQLLFPTPFPMGFTGNESVAMLAAFWDDADLTVGNGKLFYQEYHKLNPSDIYSQIVFNRTAEDVSGFESERGRPPFTPAWILKITWDHVLPVSYQKINLSETNTFQCILTTDGDRSFALLHFGEMNWGPGQRPHHNALTGYTDGGSFFHNESTVPPDNLFGRAGRYRPQEVIGNTGRLGDWVYDLTGPLGLDSDPRKKCRAWALKESDPSVWTEGVAPCPCTRAQVLEDLAFGPETLPVKQRQLVKDLRGLRWGGSGGQVFQSILANMHGSGKRCVYDPQGPLLAGYSERYFSTSNIQDHIDKDLWPFQWCCVQSSLCHLYLTKRPFDRCMVYGSLHFITFDGAEYSFKAVGEYVILRLSSASGSNIFTLQGETEELVVSGKPRRVSVLVRLAAFHQGIGKVEWRCAETGDGLMVLVDGVEVPVDVGVVYVGEEGFAVRCTSLDHCAAVYAGSLHVSVWRGAAGMLGTIVEVPQGFYNRTVGLLGLWSSNRTDDFLLSNGHFLPSPNNNPPPEDMLHQFGLSWAVPVPESLLNSAPPTKPFNPVSMEELLSVSPAAVSELETKCQGSKQCVHDILATGEPDLGLQSRGYKERYQNLALIFANMPPIVTQPTVIQCKVNDTVQIQFIAEDANYDTVTFSLLFPRPPLASIGNANGILTWTPINIQPVLITVSASDQMFSSLLSPVIQVCNCLNGGTCQYNTTTENHLQGKFQGKPCFPGVSCQNQRSPELFTCGECPMHTVHPGRQGYKCFENDFCLPPFPFPCHKMADCYSTGYNYSCSCKRGFTGDGHNCTDIDECLDPSACPNAKFECVNTPGSVQCSCRYQNTKESDGCGWNVFNVSMGWKSPENGNKGLQQLREILSLGFQNKFYNASMKRRGLGAQGVSEYRINVSSDTPHWYVRDYLNRVSQYYGIHSPDVGDLDECIMKEVMCVKPALCANTYGGYRCVCNGTTDVDELQSCIIDENNVNRTGVTELQSGETNKPLILGLVLGIGIPFLLLLLLAALGCFCCSRKKTVTGEIPHLIPEYIQEQYNPPPFNYSDPALHYKTHCSPWRFSVPAQDARR</sequence>
<dbReference type="InterPro" id="IPR005533">
    <property type="entry name" value="AMOP_dom"/>
</dbReference>
<evidence type="ECO:0000256" key="2">
    <source>
        <dbReference type="ARBA" id="ARBA00022536"/>
    </source>
</evidence>
<dbReference type="GO" id="GO:0005509">
    <property type="term" value="F:calcium ion binding"/>
    <property type="evidence" value="ECO:0007669"/>
    <property type="project" value="InterPro"/>
</dbReference>
<dbReference type="SUPFAM" id="SSF57196">
    <property type="entry name" value="EGF/Laminin"/>
    <property type="match status" value="1"/>
</dbReference>
<reference evidence="14" key="1">
    <citation type="thesis" date="2021" institute="BYU ScholarsArchive" country="Provo, UT, USA">
        <title>Applications of and Algorithms for Genome Assembly and Genomic Analyses with an Emphasis on Marine Teleosts.</title>
        <authorList>
            <person name="Pickett B.D."/>
        </authorList>
    </citation>
    <scope>NUCLEOTIDE SEQUENCE</scope>
    <source>
        <strain evidence="14">HI-2016</strain>
    </source>
</reference>
<dbReference type="Pfam" id="PF03782">
    <property type="entry name" value="AMOP"/>
    <property type="match status" value="1"/>
</dbReference>
<proteinExistence type="predicted"/>
<dbReference type="PROSITE" id="PS50856">
    <property type="entry name" value="AMOP"/>
    <property type="match status" value="1"/>
</dbReference>
<evidence type="ECO:0000256" key="5">
    <source>
        <dbReference type="ARBA" id="ARBA00022989"/>
    </source>
</evidence>
<comment type="caution">
    <text evidence="14">The sequence shown here is derived from an EMBL/GenBank/DDBJ whole genome shotgun (WGS) entry which is preliminary data.</text>
</comment>
<dbReference type="InterPro" id="IPR049883">
    <property type="entry name" value="NOTCH1_EGF-like"/>
</dbReference>
<evidence type="ECO:0000256" key="4">
    <source>
        <dbReference type="ARBA" id="ARBA00022737"/>
    </source>
</evidence>
<dbReference type="Pfam" id="PF06119">
    <property type="entry name" value="NIDO"/>
    <property type="match status" value="1"/>
</dbReference>
<dbReference type="OrthoDB" id="4405280at2759"/>
<dbReference type="Gene3D" id="2.10.25.10">
    <property type="entry name" value="Laminin"/>
    <property type="match status" value="2"/>
</dbReference>
<dbReference type="InterPro" id="IPR013783">
    <property type="entry name" value="Ig-like_fold"/>
</dbReference>
<dbReference type="PROSITE" id="PS50026">
    <property type="entry name" value="EGF_3"/>
    <property type="match status" value="1"/>
</dbReference>
<dbReference type="InterPro" id="IPR003886">
    <property type="entry name" value="NIDO_dom"/>
</dbReference>
<accession>A0A8T2NWC7</accession>
<dbReference type="SMART" id="SM00539">
    <property type="entry name" value="NIDO"/>
    <property type="match status" value="1"/>
</dbReference>